<dbReference type="Gene3D" id="2.115.10.20">
    <property type="entry name" value="Glycosyl hydrolase domain, family 43"/>
    <property type="match status" value="1"/>
</dbReference>
<gene>
    <name evidence="4" type="ORF">NKI36_26055</name>
</gene>
<organism evidence="4 5">
    <name type="scientific">Mesorhizobium caraganae</name>
    <dbReference type="NCBI Taxonomy" id="483206"/>
    <lineage>
        <taxon>Bacteria</taxon>
        <taxon>Pseudomonadati</taxon>
        <taxon>Pseudomonadota</taxon>
        <taxon>Alphaproteobacteria</taxon>
        <taxon>Hyphomicrobiales</taxon>
        <taxon>Phyllobacteriaceae</taxon>
        <taxon>Mesorhizobium</taxon>
    </lineage>
</organism>
<feature type="domain" description="Glucosamine inositolphosphorylceramide transferase 1 N-terminal" evidence="3">
    <location>
        <begin position="261"/>
        <end position="450"/>
    </location>
</feature>
<keyword evidence="2" id="KW-0119">Carbohydrate metabolism</keyword>
<name>A0ABV1Z6D6_9HYPH</name>
<protein>
    <recommendedName>
        <fullName evidence="3">Glucosamine inositolphosphorylceramide transferase 1 N-terminal domain-containing protein</fullName>
    </recommendedName>
</protein>
<proteinExistence type="predicted"/>
<comment type="caution">
    <text evidence="4">The sequence shown here is derived from an EMBL/GenBank/DDBJ whole genome shotgun (WGS) entry which is preliminary data.</text>
</comment>
<keyword evidence="1" id="KW-0858">Xylan degradation</keyword>
<evidence type="ECO:0000259" key="3">
    <source>
        <dbReference type="Pfam" id="PF24793"/>
    </source>
</evidence>
<dbReference type="EMBL" id="JAMYQB010000026">
    <property type="protein sequence ID" value="MER9407499.1"/>
    <property type="molecule type" value="Genomic_DNA"/>
</dbReference>
<keyword evidence="5" id="KW-1185">Reference proteome</keyword>
<dbReference type="InterPro" id="IPR052176">
    <property type="entry name" value="Glycosyl_Hydrlase_43_Enz"/>
</dbReference>
<reference evidence="4 5" key="1">
    <citation type="journal article" date="2024" name="Proc. Natl. Acad. Sci. U.S.A.">
        <title>The evolutionary genomics of adaptation to stress in wild rhizobium bacteria.</title>
        <authorList>
            <person name="Kehlet-Delgado H."/>
            <person name="Montoya A.P."/>
            <person name="Jensen K.T."/>
            <person name="Wendlandt C.E."/>
            <person name="Dexheimer C."/>
            <person name="Roberts M."/>
            <person name="Torres Martinez L."/>
            <person name="Friesen M.L."/>
            <person name="Griffitts J.S."/>
            <person name="Porter S.S."/>
        </authorList>
    </citation>
    <scope>NUCLEOTIDE SEQUENCE [LARGE SCALE GENOMIC DNA]</scope>
    <source>
        <strain evidence="4 5">M0641</strain>
    </source>
</reference>
<dbReference type="InterPro" id="IPR023296">
    <property type="entry name" value="Glyco_hydro_beta-prop_sf"/>
</dbReference>
<keyword evidence="1" id="KW-0624">Polysaccharide degradation</keyword>
<sequence>MSRPGPDTIANWYDMLAIDVIVPQTAPRLWQKIVVEQLQSDGHDVAVLQQPGTAGWPGSAKAAFAFEQRLFRRRRPNLAAALNEIPVQPAGRPAALRLDLAGNAPRSDVPTIGLLFDGSRSDLAVATVVAAGKLPVIEAVLDGKVVGQARPMVDKRESVALGTEDVLARAITLIVSISKAFADGRPLQNEPSSEARNAPVTQFLPAYLGSALPRLGREIIRRVSHRHAHWRVGYRFADTPGVMETGRLGSGWSVLPDPGDHFYADPFPFEWQGQSFLFVEDYPHATGKAVISVVAFDANGVPEAPRVVLEEPHHLSYPQVFERDGAVWMLPEASAGGKLTLYRASAFPDRWTAETVLVEGEISDATLLEHDGQLWLFATDRDGYGSTSDTLVVFSAPALTGPWTPHAGNPILIDHRMARPGGAFVHSRDGRIVLPVQDGTLGYGGGLGLSELLQLDRQTVRLSAPRPIVADGDWPYPKIHTLNRAGRLEVIDGIAAVRRR</sequence>
<dbReference type="RefSeq" id="WP_352561411.1">
    <property type="nucleotide sequence ID" value="NZ_JAMYQB010000026.1"/>
</dbReference>
<dbReference type="SUPFAM" id="SSF75005">
    <property type="entry name" value="Arabinanase/levansucrase/invertase"/>
    <property type="match status" value="1"/>
</dbReference>
<dbReference type="Pfam" id="PF24793">
    <property type="entry name" value="GINT1_N"/>
    <property type="match status" value="1"/>
</dbReference>
<evidence type="ECO:0000256" key="2">
    <source>
        <dbReference type="ARBA" id="ARBA00023277"/>
    </source>
</evidence>
<evidence type="ECO:0000256" key="1">
    <source>
        <dbReference type="ARBA" id="ARBA00022651"/>
    </source>
</evidence>
<dbReference type="PANTHER" id="PTHR43772:SF2">
    <property type="entry name" value="PUTATIVE (AFU_ORTHOLOGUE AFUA_2G04480)-RELATED"/>
    <property type="match status" value="1"/>
</dbReference>
<accession>A0ABV1Z6D6</accession>
<dbReference type="Proteomes" id="UP001433071">
    <property type="component" value="Unassembled WGS sequence"/>
</dbReference>
<evidence type="ECO:0000313" key="4">
    <source>
        <dbReference type="EMBL" id="MER9407499.1"/>
    </source>
</evidence>
<dbReference type="PANTHER" id="PTHR43772">
    <property type="entry name" value="ENDO-1,4-BETA-XYLANASE"/>
    <property type="match status" value="1"/>
</dbReference>
<evidence type="ECO:0000313" key="5">
    <source>
        <dbReference type="Proteomes" id="UP001433071"/>
    </source>
</evidence>
<dbReference type="InterPro" id="IPR056442">
    <property type="entry name" value="GINT1_N"/>
</dbReference>